<comment type="caution">
    <text evidence="8">Lacks conserved residue(s) required for the propagation of feature annotation.</text>
</comment>
<reference evidence="11" key="1">
    <citation type="journal article" date="2019" name="Int. J. Syst. Evol. Microbiol.">
        <title>The Global Catalogue of Microorganisms (GCM) 10K type strain sequencing project: providing services to taxonomists for standard genome sequencing and annotation.</title>
        <authorList>
            <consortium name="The Broad Institute Genomics Platform"/>
            <consortium name="The Broad Institute Genome Sequencing Center for Infectious Disease"/>
            <person name="Wu L."/>
            <person name="Ma J."/>
        </authorList>
    </citation>
    <scope>NUCLEOTIDE SEQUENCE [LARGE SCALE GENOMIC DNA]</scope>
    <source>
        <strain evidence="11">CGMCC 1.10759</strain>
    </source>
</reference>
<keyword evidence="7" id="KW-0472">Membrane</keyword>
<comment type="subcellular location">
    <subcellularLocation>
        <location evidence="8">Membrane</location>
        <topology evidence="8">Multi-pass membrane protein</topology>
    </subcellularLocation>
</comment>
<evidence type="ECO:0000256" key="6">
    <source>
        <dbReference type="ARBA" id="ARBA00022801"/>
    </source>
</evidence>
<keyword evidence="7" id="KW-0812">Transmembrane</keyword>
<dbReference type="InterPro" id="IPR000223">
    <property type="entry name" value="Pept_S26A_signal_pept_1"/>
</dbReference>
<evidence type="ECO:0000256" key="2">
    <source>
        <dbReference type="ARBA" id="ARBA00009370"/>
    </source>
</evidence>
<evidence type="ECO:0000256" key="5">
    <source>
        <dbReference type="ARBA" id="ARBA00022670"/>
    </source>
</evidence>
<feature type="domain" description="Peptidase S26" evidence="9">
    <location>
        <begin position="51"/>
        <end position="247"/>
    </location>
</feature>
<sequence>MIFDFSFILVAATLLTGLIWGIDSVAFKPQRVATANAKGVAPENIREPLLVEYARSFFPVILIVLLIRSFLFEPFRIPSDSMMPTLLDGDFIFVNKFSYGLRLPVLNSKIVSIGDPQRGDVIVFRLPRDPATNYIKRLVGLPGDHIVVRGQNLYINGERVPVEFNGEYTGPGHRGETLGTEHLGNVDHNVLYIPSRMDGEGRDYDQVVPAGHYFFMGDNRDNSKDSRFFEVGFVPERNLVGKAVRIWLNWDLPNAPIWERIGAPIR</sequence>
<dbReference type="InterPro" id="IPR036286">
    <property type="entry name" value="LexA/Signal_pep-like_sf"/>
</dbReference>
<evidence type="ECO:0000313" key="11">
    <source>
        <dbReference type="Proteomes" id="UP001595904"/>
    </source>
</evidence>
<keyword evidence="5 7" id="KW-0645">Protease</keyword>
<comment type="similarity">
    <text evidence="2 8">Belongs to the peptidase S26 family.</text>
</comment>
<feature type="transmembrane region" description="Helical" evidence="7">
    <location>
        <begin position="53"/>
        <end position="72"/>
    </location>
</feature>
<evidence type="ECO:0000259" key="9">
    <source>
        <dbReference type="Pfam" id="PF10502"/>
    </source>
</evidence>
<dbReference type="GO" id="GO:0009003">
    <property type="term" value="F:signal peptidase activity"/>
    <property type="evidence" value="ECO:0007669"/>
    <property type="project" value="UniProtKB-EC"/>
</dbReference>
<dbReference type="SUPFAM" id="SSF51306">
    <property type="entry name" value="LexA/Signal peptidase"/>
    <property type="match status" value="1"/>
</dbReference>
<dbReference type="Gene3D" id="2.10.109.10">
    <property type="entry name" value="Umud Fragment, subunit A"/>
    <property type="match status" value="1"/>
</dbReference>
<dbReference type="InterPro" id="IPR019756">
    <property type="entry name" value="Pept_S26A_signal_pept_1_Ser-AS"/>
</dbReference>
<dbReference type="NCBIfam" id="TIGR02227">
    <property type="entry name" value="sigpep_I_bact"/>
    <property type="match status" value="1"/>
</dbReference>
<dbReference type="PANTHER" id="PTHR43390:SF1">
    <property type="entry name" value="CHLOROPLAST PROCESSING PEPTIDASE"/>
    <property type="match status" value="1"/>
</dbReference>
<evidence type="ECO:0000256" key="7">
    <source>
        <dbReference type="RuleBase" id="RU003993"/>
    </source>
</evidence>
<accession>A0ABV8SWZ1</accession>
<dbReference type="PROSITE" id="PS00760">
    <property type="entry name" value="SPASE_I_2"/>
    <property type="match status" value="1"/>
</dbReference>
<gene>
    <name evidence="10" type="primary">lepB</name>
    <name evidence="10" type="ORF">ACFPN2_23910</name>
</gene>
<organism evidence="10 11">
    <name type="scientific">Steroidobacter flavus</name>
    <dbReference type="NCBI Taxonomy" id="1842136"/>
    <lineage>
        <taxon>Bacteria</taxon>
        <taxon>Pseudomonadati</taxon>
        <taxon>Pseudomonadota</taxon>
        <taxon>Gammaproteobacteria</taxon>
        <taxon>Steroidobacterales</taxon>
        <taxon>Steroidobacteraceae</taxon>
        <taxon>Steroidobacter</taxon>
    </lineage>
</organism>
<evidence type="ECO:0000256" key="1">
    <source>
        <dbReference type="ARBA" id="ARBA00000677"/>
    </source>
</evidence>
<keyword evidence="11" id="KW-1185">Reference proteome</keyword>
<evidence type="ECO:0000256" key="4">
    <source>
        <dbReference type="ARBA" id="ARBA00019232"/>
    </source>
</evidence>
<dbReference type="PRINTS" id="PR00727">
    <property type="entry name" value="LEADERPTASE"/>
</dbReference>
<comment type="caution">
    <text evidence="10">The sequence shown here is derived from an EMBL/GenBank/DDBJ whole genome shotgun (WGS) entry which is preliminary data.</text>
</comment>
<evidence type="ECO:0000256" key="3">
    <source>
        <dbReference type="ARBA" id="ARBA00013208"/>
    </source>
</evidence>
<name>A0ABV8SWZ1_9GAMM</name>
<keyword evidence="7" id="KW-1133">Transmembrane helix</keyword>
<dbReference type="CDD" id="cd06530">
    <property type="entry name" value="S26_SPase_I"/>
    <property type="match status" value="1"/>
</dbReference>
<dbReference type="EMBL" id="JBHSDU010000014">
    <property type="protein sequence ID" value="MFC4312148.1"/>
    <property type="molecule type" value="Genomic_DNA"/>
</dbReference>
<comment type="catalytic activity">
    <reaction evidence="1 7">
        <text>Cleavage of hydrophobic, N-terminal signal or leader sequences from secreted and periplasmic proteins.</text>
        <dbReference type="EC" id="3.4.21.89"/>
    </reaction>
</comment>
<dbReference type="InterPro" id="IPR019533">
    <property type="entry name" value="Peptidase_S26"/>
</dbReference>
<dbReference type="InterPro" id="IPR019758">
    <property type="entry name" value="Pept_S26A_signal_pept_1_CS"/>
</dbReference>
<proteinExistence type="inferred from homology"/>
<dbReference type="Pfam" id="PF10502">
    <property type="entry name" value="Peptidase_S26"/>
    <property type="match status" value="1"/>
</dbReference>
<dbReference type="PANTHER" id="PTHR43390">
    <property type="entry name" value="SIGNAL PEPTIDASE I"/>
    <property type="match status" value="1"/>
</dbReference>
<evidence type="ECO:0000313" key="10">
    <source>
        <dbReference type="EMBL" id="MFC4312148.1"/>
    </source>
</evidence>
<protein>
    <recommendedName>
        <fullName evidence="4 7">Signal peptidase I</fullName>
        <ecNumber evidence="3 7">3.4.21.89</ecNumber>
    </recommendedName>
</protein>
<dbReference type="PROSITE" id="PS00501">
    <property type="entry name" value="SPASE_I_1"/>
    <property type="match status" value="1"/>
</dbReference>
<dbReference type="InterPro" id="IPR019757">
    <property type="entry name" value="Pept_S26A_signal_pept_1_Lys-AS"/>
</dbReference>
<keyword evidence="6 7" id="KW-0378">Hydrolase</keyword>
<dbReference type="Proteomes" id="UP001595904">
    <property type="component" value="Unassembled WGS sequence"/>
</dbReference>
<dbReference type="PROSITE" id="PS00761">
    <property type="entry name" value="SPASE_I_3"/>
    <property type="match status" value="1"/>
</dbReference>
<dbReference type="RefSeq" id="WP_380601283.1">
    <property type="nucleotide sequence ID" value="NZ_JBHSDU010000014.1"/>
</dbReference>
<evidence type="ECO:0000256" key="8">
    <source>
        <dbReference type="RuleBase" id="RU362042"/>
    </source>
</evidence>
<dbReference type="EC" id="3.4.21.89" evidence="3 7"/>